<dbReference type="EMBL" id="BSOP01000034">
    <property type="protein sequence ID" value="GLR52939.1"/>
    <property type="molecule type" value="Genomic_DNA"/>
</dbReference>
<comment type="caution">
    <text evidence="2">The sequence shown here is derived from an EMBL/GenBank/DDBJ whole genome shotgun (WGS) entry which is preliminary data.</text>
</comment>
<dbReference type="Proteomes" id="UP001156702">
    <property type="component" value="Unassembled WGS sequence"/>
</dbReference>
<organism evidence="2 3">
    <name type="scientific">Shinella yambaruensis</name>
    <dbReference type="NCBI Taxonomy" id="415996"/>
    <lineage>
        <taxon>Bacteria</taxon>
        <taxon>Pseudomonadati</taxon>
        <taxon>Pseudomonadota</taxon>
        <taxon>Alphaproteobacteria</taxon>
        <taxon>Hyphomicrobiales</taxon>
        <taxon>Rhizobiaceae</taxon>
        <taxon>Shinella</taxon>
    </lineage>
</organism>
<reference evidence="3" key="1">
    <citation type="journal article" date="2019" name="Int. J. Syst. Evol. Microbiol.">
        <title>The Global Catalogue of Microorganisms (GCM) 10K type strain sequencing project: providing services to taxonomists for standard genome sequencing and annotation.</title>
        <authorList>
            <consortium name="The Broad Institute Genomics Platform"/>
            <consortium name="The Broad Institute Genome Sequencing Center for Infectious Disease"/>
            <person name="Wu L."/>
            <person name="Ma J."/>
        </authorList>
    </citation>
    <scope>NUCLEOTIDE SEQUENCE [LARGE SCALE GENOMIC DNA]</scope>
    <source>
        <strain evidence="3">NBRC 102122</strain>
    </source>
</reference>
<evidence type="ECO:0000256" key="1">
    <source>
        <dbReference type="SAM" id="MobiDB-lite"/>
    </source>
</evidence>
<sequence>MLALADERRAGEDDRQHGDRGDDVAYRAEPSLVELRVEAGAQVEGDWQSGLRAVAGRELADLNRYDRLNIAAAGEGLRHARG</sequence>
<evidence type="ECO:0000313" key="2">
    <source>
        <dbReference type="EMBL" id="GLR52939.1"/>
    </source>
</evidence>
<accession>A0ABQ5ZMH2</accession>
<feature type="region of interest" description="Disordered" evidence="1">
    <location>
        <begin position="1"/>
        <end position="25"/>
    </location>
</feature>
<keyword evidence="3" id="KW-1185">Reference proteome</keyword>
<gene>
    <name evidence="2" type="ORF">GCM10007923_41540</name>
</gene>
<proteinExistence type="predicted"/>
<evidence type="ECO:0000313" key="3">
    <source>
        <dbReference type="Proteomes" id="UP001156702"/>
    </source>
</evidence>
<name>A0ABQ5ZMH2_9HYPH</name>
<protein>
    <submittedName>
        <fullName evidence="2">Uncharacterized protein</fullName>
    </submittedName>
</protein>